<dbReference type="Gene3D" id="2.60.120.260">
    <property type="entry name" value="Galactose-binding domain-like"/>
    <property type="match status" value="1"/>
</dbReference>
<dbReference type="CDD" id="cd02795">
    <property type="entry name" value="CBM6-CBM35-CBM36_like"/>
    <property type="match status" value="1"/>
</dbReference>
<dbReference type="InterPro" id="IPR022409">
    <property type="entry name" value="PKD/Chitinase_dom"/>
</dbReference>
<protein>
    <submittedName>
        <fullName evidence="3">PKD domain-containing protein</fullName>
    </submittedName>
</protein>
<dbReference type="PROSITE" id="PS50093">
    <property type="entry name" value="PKD"/>
    <property type="match status" value="2"/>
</dbReference>
<dbReference type="EMBL" id="FTNO01000004">
    <property type="protein sequence ID" value="SIR74528.1"/>
    <property type="molecule type" value="Genomic_DNA"/>
</dbReference>
<evidence type="ECO:0000313" key="3">
    <source>
        <dbReference type="EMBL" id="SIR74528.1"/>
    </source>
</evidence>
<dbReference type="SMART" id="SM00089">
    <property type="entry name" value="PKD"/>
    <property type="match status" value="2"/>
</dbReference>
<feature type="domain" description="PKD" evidence="2">
    <location>
        <begin position="1227"/>
        <end position="1313"/>
    </location>
</feature>
<dbReference type="Gene3D" id="2.60.40.10">
    <property type="entry name" value="Immunoglobulins"/>
    <property type="match status" value="2"/>
</dbReference>
<gene>
    <name evidence="3" type="ORF">SAMN05421858_3579</name>
</gene>
<accession>A0A1N7DFG2</accession>
<evidence type="ECO:0000259" key="2">
    <source>
        <dbReference type="PROSITE" id="PS50093"/>
    </source>
</evidence>
<sequence length="1396" mass="156863">MSKENEFSVDQRSGRSSGEINDSILSTLQMERREFLKAASASAVFSAIGTKTIPDVAAAASASNAKTRPTIWTVEDRMNADTNIQIYDWAKSQRDDAVETADAYLETYNSLDELWHFVTAQTVARSAFTSPDDHWDNEFYGSWNDLDDPWKVTNGEYVFPTNDFASYRQSGLDDRGMFDPELADDQYLVNEEHPEMGEGWGVDDGYGWQDTDNDLGEGEGAWWTFVAYYNHWAVWRPGGIVRMMQAFTDAFLLTGDQKYSRACAVLLDRIADVYPEMDVSEYRDPRAGGRYHNITGGRQTGKIIGSHWEPNLIRPVLRAYDAIFPGMDGDQQLVDFLQGKVEEYPGLDAKNSIGTIRSNIENGILREILPAAKKSQLAPARGQLPAVTISARVLDEPDGYTREALEWIFQPGEEIFTGDVWYQEPEEWATTGGNVMAKLVDTAGRDGYFDEAAPLYNPIAQAAVLDIGDLLRGYDGFDGSDLYKHVKFHRVMHTHIPLIMLDKHTPIIGDTHPNRLYLNEDSKRNAFEVYGEDIFGQILHFNNGFSTEGLRGDIFSADPTQLREDIEAIINAEGPLEMGSTIQPSYGFTALRDGINYKAKDTGGTGYSFLSLNVADRSTGVWRAIEENTLQLEANDPGQHITFEFSVDDAGTYHFTLRPFKATSYGIYEIEIDGTVIDTYDFYDSTSAPRSDFEALDGTADLSAGTHTITFRNVGKNDESSNYKMGILQFETYDQIDWQKRQSAQEKGNAKRGVWTYYGRTGDYGNHTHRDTLNLGVMAYELNLAPDNGYPTLTGSWPRRRYWHKNTIAHNTVMVDERRQEDQRVSVPKHFDDTDMVQLSDVAAPQVYPQTDEYRRTTAMIHVDKLNSYAVDFFHIDGGDDHRFSFHGWVGDVTTEGLNLVQQEGGTYAGSDVPKPENVANPDSQYNEEVGNGFNYLDNVARDDDPSTHSSVDWDIKDYWGNRSDDADIHMRLTMLGEYDEIAVMDGHPPDRDNQPDTLKYTIARRSGSDIESMFTSVIEPYMGERFIESIEAVPITTDGSDTMSRAVKVNLMNGRTDYIAYGGNPDLTYEVGDAFTFKGFFAVYSEHDGEPVHAYLNDGQLLTSKQESKSPLIEEQYGRFTGTVENFTREMTMQNELDVVVSENAIDVDRAVDGQIHVQTDGLVNGVYPINATSRPRGDSFTIDVGERTTIKRFKNPEQLEDGGYEYYLSQGDEFYTPLSSTWELLFANIAPSDKDATVGERLEFEAKDTTSKERWIDTLEWDLGDGTTTTGWWTDHRFDEAGRYTVSLTATANDGRSTTDEVTISVADLSQPLATIQPSDTEASPGERLSFYAKDTTSKERWIDTLEWDLGDGTTTTGWWTDHRYDETGEYTVGLTATDNTGRSTTNEVTITIS</sequence>
<dbReference type="InterPro" id="IPR006311">
    <property type="entry name" value="TAT_signal"/>
</dbReference>
<feature type="domain" description="PKD" evidence="2">
    <location>
        <begin position="1314"/>
        <end position="1396"/>
    </location>
</feature>
<dbReference type="Pfam" id="PF18911">
    <property type="entry name" value="PKD_4"/>
    <property type="match status" value="2"/>
</dbReference>
<dbReference type="InterPro" id="IPR000601">
    <property type="entry name" value="PKD_dom"/>
</dbReference>
<dbReference type="Gene3D" id="2.70.98.70">
    <property type="match status" value="1"/>
</dbReference>
<evidence type="ECO:0000313" key="4">
    <source>
        <dbReference type="Proteomes" id="UP000186914"/>
    </source>
</evidence>
<dbReference type="InterPro" id="IPR008979">
    <property type="entry name" value="Galactose-bd-like_sf"/>
</dbReference>
<dbReference type="InterPro" id="IPR035986">
    <property type="entry name" value="PKD_dom_sf"/>
</dbReference>
<name>A0A1N7DFG2_9EURY</name>
<dbReference type="SUPFAM" id="SSF49785">
    <property type="entry name" value="Galactose-binding domain-like"/>
    <property type="match status" value="1"/>
</dbReference>
<dbReference type="SUPFAM" id="SSF49299">
    <property type="entry name" value="PKD domain"/>
    <property type="match status" value="2"/>
</dbReference>
<dbReference type="InterPro" id="IPR012480">
    <property type="entry name" value="Hepar_II_III_C"/>
</dbReference>
<dbReference type="GO" id="GO:0016829">
    <property type="term" value="F:lyase activity"/>
    <property type="evidence" value="ECO:0007669"/>
    <property type="project" value="InterPro"/>
</dbReference>
<dbReference type="Proteomes" id="UP000186914">
    <property type="component" value="Unassembled WGS sequence"/>
</dbReference>
<reference evidence="4" key="1">
    <citation type="submission" date="2017-01" db="EMBL/GenBank/DDBJ databases">
        <authorList>
            <person name="Varghese N."/>
            <person name="Submissions S."/>
        </authorList>
    </citation>
    <scope>NUCLEOTIDE SEQUENCE [LARGE SCALE GENOMIC DNA]</scope>
    <source>
        <strain evidence="4">CGMCC 1.7737</strain>
    </source>
</reference>
<comment type="subcellular location">
    <subcellularLocation>
        <location evidence="1">Cell envelope</location>
    </subcellularLocation>
</comment>
<dbReference type="InterPro" id="IPR013783">
    <property type="entry name" value="Ig-like_fold"/>
</dbReference>
<dbReference type="PROSITE" id="PS51318">
    <property type="entry name" value="TAT"/>
    <property type="match status" value="1"/>
</dbReference>
<dbReference type="OrthoDB" id="269553at2157"/>
<dbReference type="RefSeq" id="WP_076431451.1">
    <property type="nucleotide sequence ID" value="NZ_FTNO01000004.1"/>
</dbReference>
<organism evidence="3 4">
    <name type="scientific">Haladaptatus litoreus</name>
    <dbReference type="NCBI Taxonomy" id="553468"/>
    <lineage>
        <taxon>Archaea</taxon>
        <taxon>Methanobacteriati</taxon>
        <taxon>Methanobacteriota</taxon>
        <taxon>Stenosarchaea group</taxon>
        <taxon>Halobacteria</taxon>
        <taxon>Halobacteriales</taxon>
        <taxon>Haladaptataceae</taxon>
        <taxon>Haladaptatus</taxon>
    </lineage>
</organism>
<dbReference type="CDD" id="cd00146">
    <property type="entry name" value="PKD"/>
    <property type="match status" value="2"/>
</dbReference>
<keyword evidence="4" id="KW-1185">Reference proteome</keyword>
<evidence type="ECO:0000256" key="1">
    <source>
        <dbReference type="ARBA" id="ARBA00004196"/>
    </source>
</evidence>
<dbReference type="Pfam" id="PF07940">
    <property type="entry name" value="Hepar_II_III_C"/>
    <property type="match status" value="1"/>
</dbReference>
<proteinExistence type="predicted"/>
<dbReference type="InterPro" id="IPR008929">
    <property type="entry name" value="Chondroitin_lyas"/>
</dbReference>
<dbReference type="Gene3D" id="1.50.10.100">
    <property type="entry name" value="Chondroitin AC/alginate lyase"/>
    <property type="match status" value="1"/>
</dbReference>